<accession>A0A4C1WNY9</accession>
<keyword evidence="2" id="KW-1185">Reference proteome</keyword>
<dbReference type="Proteomes" id="UP000299102">
    <property type="component" value="Unassembled WGS sequence"/>
</dbReference>
<organism evidence="1 2">
    <name type="scientific">Eumeta variegata</name>
    <name type="common">Bagworm moth</name>
    <name type="synonym">Eumeta japonica</name>
    <dbReference type="NCBI Taxonomy" id="151549"/>
    <lineage>
        <taxon>Eukaryota</taxon>
        <taxon>Metazoa</taxon>
        <taxon>Ecdysozoa</taxon>
        <taxon>Arthropoda</taxon>
        <taxon>Hexapoda</taxon>
        <taxon>Insecta</taxon>
        <taxon>Pterygota</taxon>
        <taxon>Neoptera</taxon>
        <taxon>Endopterygota</taxon>
        <taxon>Lepidoptera</taxon>
        <taxon>Glossata</taxon>
        <taxon>Ditrysia</taxon>
        <taxon>Tineoidea</taxon>
        <taxon>Psychidae</taxon>
        <taxon>Oiketicinae</taxon>
        <taxon>Eumeta</taxon>
    </lineage>
</organism>
<dbReference type="EMBL" id="BGZK01000608">
    <property type="protein sequence ID" value="GBP52703.1"/>
    <property type="molecule type" value="Genomic_DNA"/>
</dbReference>
<evidence type="ECO:0000313" key="1">
    <source>
        <dbReference type="EMBL" id="GBP52703.1"/>
    </source>
</evidence>
<evidence type="ECO:0000313" key="2">
    <source>
        <dbReference type="Proteomes" id="UP000299102"/>
    </source>
</evidence>
<protein>
    <submittedName>
        <fullName evidence="1">Uncharacterized protein</fullName>
    </submittedName>
</protein>
<name>A0A4C1WNY9_EUMVA</name>
<comment type="caution">
    <text evidence="1">The sequence shown here is derived from an EMBL/GenBank/DDBJ whole genome shotgun (WGS) entry which is preliminary data.</text>
</comment>
<reference evidence="1 2" key="1">
    <citation type="journal article" date="2019" name="Commun. Biol.">
        <title>The bagworm genome reveals a unique fibroin gene that provides high tensile strength.</title>
        <authorList>
            <person name="Kono N."/>
            <person name="Nakamura H."/>
            <person name="Ohtoshi R."/>
            <person name="Tomita M."/>
            <person name="Numata K."/>
            <person name="Arakawa K."/>
        </authorList>
    </citation>
    <scope>NUCLEOTIDE SEQUENCE [LARGE SCALE GENOMIC DNA]</scope>
</reference>
<proteinExistence type="predicted"/>
<dbReference type="AlphaFoldDB" id="A0A4C1WNY9"/>
<sequence>MDPNCTLPVEVSNVLSAYNYLTNRSTKSQVPVNRVALPLPRHDRPNIIREGSRHTTLRDPNTAKGRALDSERAKRCSRTVSFGQSTLMMWFGIDTAMPWLHTRSARHM</sequence>
<gene>
    <name evidence="1" type="ORF">EVAR_43904_1</name>
</gene>